<name>A0A0F4TPL3_PSEFL</name>
<protein>
    <recommendedName>
        <fullName evidence="5">Chromosome partition protein Smc</fullName>
    </recommendedName>
</protein>
<dbReference type="RefSeq" id="WP_046045795.1">
    <property type="nucleotide sequence ID" value="NZ_LACD01000005.1"/>
</dbReference>
<accession>A0A0F4TPL3</accession>
<evidence type="ECO:0000256" key="1">
    <source>
        <dbReference type="SAM" id="MobiDB-lite"/>
    </source>
</evidence>
<proteinExistence type="predicted"/>
<gene>
    <name evidence="3" type="ORF">VC34_06640</name>
</gene>
<dbReference type="PATRIC" id="fig|294.131.peg.5372"/>
<feature type="compositionally biased region" description="Basic and acidic residues" evidence="1">
    <location>
        <begin position="121"/>
        <end position="141"/>
    </location>
</feature>
<sequence length="183" mass="20096">MRNFPKLSSTLFATGMAALLLGNLVLPNTAQASLEYSSDSSNSGDKFLTLHNSYGKEVMARSSISVEDVEKLTNTVKTNTTEIDTLKKIISEQARLIEELKRNNGTSSSSSSSEMSNLKRTVSDQDNDLKKLARQVEDLKRSAGSSSSSSSSDLSNLKREVSNQDNQLDQLKRTVEDLSRKVK</sequence>
<evidence type="ECO:0000313" key="4">
    <source>
        <dbReference type="Proteomes" id="UP000033500"/>
    </source>
</evidence>
<feature type="compositionally biased region" description="Basic and acidic residues" evidence="1">
    <location>
        <begin position="170"/>
        <end position="183"/>
    </location>
</feature>
<reference evidence="3 4" key="1">
    <citation type="submission" date="2015-03" db="EMBL/GenBank/DDBJ databases">
        <title>Comparative genomics of Pseudomonas insights into diversity of traits involved in vanlence and defense.</title>
        <authorList>
            <person name="Qin Y."/>
        </authorList>
    </citation>
    <scope>NUCLEOTIDE SEQUENCE [LARGE SCALE GENOMIC DNA]</scope>
    <source>
        <strain evidence="3 4">C3</strain>
    </source>
</reference>
<feature type="signal peptide" evidence="2">
    <location>
        <begin position="1"/>
        <end position="32"/>
    </location>
</feature>
<organism evidence="3 4">
    <name type="scientific">Pseudomonas fluorescens</name>
    <dbReference type="NCBI Taxonomy" id="294"/>
    <lineage>
        <taxon>Bacteria</taxon>
        <taxon>Pseudomonadati</taxon>
        <taxon>Pseudomonadota</taxon>
        <taxon>Gammaproteobacteria</taxon>
        <taxon>Pseudomonadales</taxon>
        <taxon>Pseudomonadaceae</taxon>
        <taxon>Pseudomonas</taxon>
    </lineage>
</organism>
<dbReference type="Proteomes" id="UP000033500">
    <property type="component" value="Unassembled WGS sequence"/>
</dbReference>
<dbReference type="EMBL" id="LACD01000005">
    <property type="protein sequence ID" value="KJZ46381.1"/>
    <property type="molecule type" value="Genomic_DNA"/>
</dbReference>
<dbReference type="AlphaFoldDB" id="A0A0F4TPL3"/>
<evidence type="ECO:0000313" key="3">
    <source>
        <dbReference type="EMBL" id="KJZ46381.1"/>
    </source>
</evidence>
<evidence type="ECO:0000256" key="2">
    <source>
        <dbReference type="SAM" id="SignalP"/>
    </source>
</evidence>
<evidence type="ECO:0008006" key="5">
    <source>
        <dbReference type="Google" id="ProtNLM"/>
    </source>
</evidence>
<comment type="caution">
    <text evidence="3">The sequence shown here is derived from an EMBL/GenBank/DDBJ whole genome shotgun (WGS) entry which is preliminary data.</text>
</comment>
<keyword evidence="2" id="KW-0732">Signal</keyword>
<feature type="chain" id="PRO_5005436238" description="Chromosome partition protein Smc" evidence="2">
    <location>
        <begin position="33"/>
        <end position="183"/>
    </location>
</feature>
<feature type="region of interest" description="Disordered" evidence="1">
    <location>
        <begin position="101"/>
        <end position="183"/>
    </location>
</feature>